<evidence type="ECO:0000256" key="1">
    <source>
        <dbReference type="SAM" id="Phobius"/>
    </source>
</evidence>
<evidence type="ECO:0000313" key="3">
    <source>
        <dbReference type="Proteomes" id="UP001596160"/>
    </source>
</evidence>
<sequence>MAVAWRGAVFYALVVTLGSWAAGALVGLSWSVAVWDGFGFWVSWWITNSMAHVSLAVTVMALTLVRRFAAPGPVWRVSLIDGGVYLLVLLLSAGLSAWWVGSEAPADDAFAVAIFALLTLQLPAAWLLVFSRARRLGAVSGRAAGG</sequence>
<feature type="transmembrane region" description="Helical" evidence="1">
    <location>
        <begin position="110"/>
        <end position="130"/>
    </location>
</feature>
<keyword evidence="1" id="KW-1133">Transmembrane helix</keyword>
<reference evidence="3" key="1">
    <citation type="journal article" date="2019" name="Int. J. Syst. Evol. Microbiol.">
        <title>The Global Catalogue of Microorganisms (GCM) 10K type strain sequencing project: providing services to taxonomists for standard genome sequencing and annotation.</title>
        <authorList>
            <consortium name="The Broad Institute Genomics Platform"/>
            <consortium name="The Broad Institute Genome Sequencing Center for Infectious Disease"/>
            <person name="Wu L."/>
            <person name="Ma J."/>
        </authorList>
    </citation>
    <scope>NUCLEOTIDE SEQUENCE [LARGE SCALE GENOMIC DNA]</scope>
    <source>
        <strain evidence="3">PCU 266</strain>
    </source>
</reference>
<evidence type="ECO:0008006" key="4">
    <source>
        <dbReference type="Google" id="ProtNLM"/>
    </source>
</evidence>
<keyword evidence="1" id="KW-0812">Transmembrane</keyword>
<protein>
    <recommendedName>
        <fullName evidence="4">Integral membrane protein</fullName>
    </recommendedName>
</protein>
<dbReference type="RefSeq" id="WP_344477949.1">
    <property type="nucleotide sequence ID" value="NZ_BAAASB010000009.1"/>
</dbReference>
<evidence type="ECO:0000313" key="2">
    <source>
        <dbReference type="EMBL" id="MFC5152623.1"/>
    </source>
</evidence>
<dbReference type="Proteomes" id="UP001596160">
    <property type="component" value="Unassembled WGS sequence"/>
</dbReference>
<feature type="transmembrane region" description="Helical" evidence="1">
    <location>
        <begin position="42"/>
        <end position="65"/>
    </location>
</feature>
<feature type="transmembrane region" description="Helical" evidence="1">
    <location>
        <begin position="9"/>
        <end position="30"/>
    </location>
</feature>
<gene>
    <name evidence="2" type="ORF">ACFPRH_12830</name>
</gene>
<organism evidence="2 3">
    <name type="scientific">Streptomyces amakusaensis</name>
    <dbReference type="NCBI Taxonomy" id="67271"/>
    <lineage>
        <taxon>Bacteria</taxon>
        <taxon>Bacillati</taxon>
        <taxon>Actinomycetota</taxon>
        <taxon>Actinomycetes</taxon>
        <taxon>Kitasatosporales</taxon>
        <taxon>Streptomycetaceae</taxon>
        <taxon>Streptomyces</taxon>
    </lineage>
</organism>
<comment type="caution">
    <text evidence="2">The sequence shown here is derived from an EMBL/GenBank/DDBJ whole genome shotgun (WGS) entry which is preliminary data.</text>
</comment>
<keyword evidence="1" id="KW-0472">Membrane</keyword>
<name>A0ABW0AIZ8_9ACTN</name>
<accession>A0ABW0AIZ8</accession>
<proteinExistence type="predicted"/>
<feature type="transmembrane region" description="Helical" evidence="1">
    <location>
        <begin position="77"/>
        <end position="98"/>
    </location>
</feature>
<dbReference type="EMBL" id="JBHSKP010000006">
    <property type="protein sequence ID" value="MFC5152623.1"/>
    <property type="molecule type" value="Genomic_DNA"/>
</dbReference>
<keyword evidence="3" id="KW-1185">Reference proteome</keyword>